<dbReference type="InterPro" id="IPR004843">
    <property type="entry name" value="Calcineurin-like_PHP"/>
</dbReference>
<organism evidence="2 3">
    <name type="scientific">SAR324 cluster bacterium</name>
    <dbReference type="NCBI Taxonomy" id="2024889"/>
    <lineage>
        <taxon>Bacteria</taxon>
        <taxon>Deltaproteobacteria</taxon>
        <taxon>SAR324 cluster</taxon>
    </lineage>
</organism>
<dbReference type="GO" id="GO:0016787">
    <property type="term" value="F:hydrolase activity"/>
    <property type="evidence" value="ECO:0007669"/>
    <property type="project" value="InterPro"/>
</dbReference>
<dbReference type="Gene3D" id="3.60.21.10">
    <property type="match status" value="1"/>
</dbReference>
<evidence type="ECO:0000259" key="1">
    <source>
        <dbReference type="Pfam" id="PF00149"/>
    </source>
</evidence>
<name>A0A7X9FPQ9_9DELT</name>
<dbReference type="InterPro" id="IPR029052">
    <property type="entry name" value="Metallo-depent_PP-like"/>
</dbReference>
<protein>
    <recommendedName>
        <fullName evidence="1">Calcineurin-like phosphoesterase domain-containing protein</fullName>
    </recommendedName>
</protein>
<dbReference type="AlphaFoldDB" id="A0A7X9FPQ9"/>
<evidence type="ECO:0000313" key="2">
    <source>
        <dbReference type="EMBL" id="NMC62027.1"/>
    </source>
</evidence>
<dbReference type="EMBL" id="JAAZON010000102">
    <property type="protein sequence ID" value="NMC62027.1"/>
    <property type="molecule type" value="Genomic_DNA"/>
</dbReference>
<proteinExistence type="predicted"/>
<evidence type="ECO:0000313" key="3">
    <source>
        <dbReference type="Proteomes" id="UP000524246"/>
    </source>
</evidence>
<comment type="caution">
    <text evidence="2">The sequence shown here is derived from an EMBL/GenBank/DDBJ whole genome shotgun (WGS) entry which is preliminary data.</text>
</comment>
<gene>
    <name evidence="2" type="ORF">GYA55_02545</name>
</gene>
<sequence>MQKGIVVSDMHMFSNRSTSVENISELEAKITVSDICVFNGDIFDFRWTNLPSISKTVEEAVDWLKRLLSKHSHVTFYFICGNHDSHPAFRSKLHDLSSKFSNFIWHPYYLRIGPHFFLHGDIVDSNKQRKSLDEYRKSFHGNEKTGYFLNLMYNLLIASQLHKIIVFIHKKEEIAPAILEYLRGEPSDLLEGVENIFFGHTHVPFKDFQYEGITFHNSGSMIRGLESHVFEFEVV</sequence>
<accession>A0A7X9FPQ9</accession>
<dbReference type="SUPFAM" id="SSF56300">
    <property type="entry name" value="Metallo-dependent phosphatases"/>
    <property type="match status" value="1"/>
</dbReference>
<reference evidence="2 3" key="1">
    <citation type="journal article" date="2020" name="Biotechnol. Biofuels">
        <title>New insights from the biogas microbiome by comprehensive genome-resolved metagenomics of nearly 1600 species originating from multiple anaerobic digesters.</title>
        <authorList>
            <person name="Campanaro S."/>
            <person name="Treu L."/>
            <person name="Rodriguez-R L.M."/>
            <person name="Kovalovszki A."/>
            <person name="Ziels R.M."/>
            <person name="Maus I."/>
            <person name="Zhu X."/>
            <person name="Kougias P.G."/>
            <person name="Basile A."/>
            <person name="Luo G."/>
            <person name="Schluter A."/>
            <person name="Konstantinidis K.T."/>
            <person name="Angelidaki I."/>
        </authorList>
    </citation>
    <scope>NUCLEOTIDE SEQUENCE [LARGE SCALE GENOMIC DNA]</scope>
    <source>
        <strain evidence="2">AS27yjCOA_65</strain>
    </source>
</reference>
<feature type="domain" description="Calcineurin-like phosphoesterase" evidence="1">
    <location>
        <begin position="5"/>
        <end position="204"/>
    </location>
</feature>
<dbReference type="Pfam" id="PF00149">
    <property type="entry name" value="Metallophos"/>
    <property type="match status" value="1"/>
</dbReference>
<dbReference type="Proteomes" id="UP000524246">
    <property type="component" value="Unassembled WGS sequence"/>
</dbReference>